<dbReference type="RefSeq" id="WP_115949186.1">
    <property type="nucleotide sequence ID" value="NZ_QNVS01000007.1"/>
</dbReference>
<evidence type="ECO:0000259" key="2">
    <source>
        <dbReference type="Pfam" id="PF18818"/>
    </source>
</evidence>
<organism evidence="3 4">
    <name type="scientific">Chryseobacterium piscium</name>
    <dbReference type="NCBI Taxonomy" id="333702"/>
    <lineage>
        <taxon>Bacteria</taxon>
        <taxon>Pseudomonadati</taxon>
        <taxon>Bacteroidota</taxon>
        <taxon>Flavobacteriia</taxon>
        <taxon>Flavobacteriales</taxon>
        <taxon>Weeksellaceae</taxon>
        <taxon>Chryseobacterium group</taxon>
        <taxon>Chryseobacterium</taxon>
    </lineage>
</organism>
<keyword evidence="4" id="KW-1185">Reference proteome</keyword>
<name>A0A3D9BSC5_9FLAO</name>
<dbReference type="InterPro" id="IPR041459">
    <property type="entry name" value="MPTase-PolyVal"/>
</dbReference>
<evidence type="ECO:0000259" key="1">
    <source>
        <dbReference type="Pfam" id="PF08401"/>
    </source>
</evidence>
<reference evidence="3 4" key="1">
    <citation type="journal article" date="2006" name="Int. J. Syst. Evol. Microbiol.">
        <title>Chryseobacterium piscium sp. nov., isolated from fish of the South Atlantic Ocean off South Africa.</title>
        <authorList>
            <person name="de Beer H."/>
            <person name="Hugo C.J."/>
            <person name="Jooste P.J."/>
            <person name="Vancanneyt M."/>
            <person name="Coenye T."/>
            <person name="Vandamme P."/>
        </authorList>
    </citation>
    <scope>NUCLEOTIDE SEQUENCE [LARGE SCALE GENOMIC DNA]</scope>
    <source>
        <strain evidence="3 4">CCUG 51923</strain>
    </source>
</reference>
<sequence length="316" mass="37013">MKTTYKKSNTTYKNEPKTDKFIDKILENLDSVNAKDWEMYANLDSVFPCNLFTKKRYKGFNVVTLYLDTMIKKFTSAKYATFNSISKAGGKLKKGAKGCVIEFFTFTYKHKETGKFYTLEQVKLMTEAERKNIGKIPCIKNYVVFNSELIENLSEINLDIEEEEPTDNEIFEQENCENFITQIISKGGLKLKFGIEELAYYSPSFDYVKLPERKYFLSTPKYYATLFHEIIHWTGHESRLERELKGHSDIESYTFEELIAEMGAMLICLQFGISEEFINSLRYLKSWTSKYLVDRETNLRNAFTQSKKAKKFLENL</sequence>
<dbReference type="Proteomes" id="UP000256512">
    <property type="component" value="Unassembled WGS sequence"/>
</dbReference>
<proteinExistence type="predicted"/>
<evidence type="ECO:0000313" key="4">
    <source>
        <dbReference type="Proteomes" id="UP000256512"/>
    </source>
</evidence>
<comment type="caution">
    <text evidence="3">The sequence shown here is derived from an EMBL/GenBank/DDBJ whole genome shotgun (WGS) entry which is preliminary data.</text>
</comment>
<dbReference type="Pfam" id="PF08401">
    <property type="entry name" value="ArdcN"/>
    <property type="match status" value="1"/>
</dbReference>
<evidence type="ECO:0000313" key="3">
    <source>
        <dbReference type="EMBL" id="REC56241.1"/>
    </source>
</evidence>
<dbReference type="AlphaFoldDB" id="A0A3D9BSC5"/>
<dbReference type="Pfam" id="PF18818">
    <property type="entry name" value="MPTase-PolyVal"/>
    <property type="match status" value="1"/>
</dbReference>
<dbReference type="GO" id="GO:0003697">
    <property type="term" value="F:single-stranded DNA binding"/>
    <property type="evidence" value="ECO:0007669"/>
    <property type="project" value="InterPro"/>
</dbReference>
<feature type="domain" description="N-terminal" evidence="1">
    <location>
        <begin position="19"/>
        <end position="145"/>
    </location>
</feature>
<accession>A0A3D9BSC5</accession>
<gene>
    <name evidence="3" type="ORF">DRF62_04025</name>
</gene>
<dbReference type="InterPro" id="IPR013610">
    <property type="entry name" value="ArdC_N"/>
</dbReference>
<feature type="domain" description="Polyvalent protein metallopeptidase" evidence="2">
    <location>
        <begin position="182"/>
        <end position="290"/>
    </location>
</feature>
<dbReference type="EMBL" id="QNVS01000007">
    <property type="protein sequence ID" value="REC56241.1"/>
    <property type="molecule type" value="Genomic_DNA"/>
</dbReference>
<protein>
    <recommendedName>
        <fullName evidence="5">DNA primase</fullName>
    </recommendedName>
</protein>
<evidence type="ECO:0008006" key="5">
    <source>
        <dbReference type="Google" id="ProtNLM"/>
    </source>
</evidence>